<sequence length="302" mass="33431">MTILITGGTGLIGSELTRVLQANGHTVHWLSTRKSNLPQSSTLKGFYWNPAEGKIDTACFEGVTTIVHLAGASIAKRWTAAYKQELLESRVLSANLLFSALKKYPEHQVRHYISASGVAIYPDSPTETYTESSTAIDRGFLGTLVSRWEESAHQFEALGLLVAKVRTGVVYAKKGGALEPIVKPIKWGLGSDFGSGKQRQSWIHLTDIVRLYTWIIEYAHTGVFNGVAPDAVTQHEQTRCIAKVLGKPVFLPAVPRFVMRMVLGEMHELLFNDKAIQPERALQMGFAFDFPDLQSAMEDLLK</sequence>
<dbReference type="InterPro" id="IPR010099">
    <property type="entry name" value="SDR39U1"/>
</dbReference>
<dbReference type="Proteomes" id="UP000289857">
    <property type="component" value="Unassembled WGS sequence"/>
</dbReference>
<comment type="similarity">
    <text evidence="1">Belongs to the NAD(P)-dependent epimerase/dehydratase family. SDR39U1 subfamily.</text>
</comment>
<dbReference type="EMBL" id="SBKN01000009">
    <property type="protein sequence ID" value="RXR20283.1"/>
    <property type="molecule type" value="Genomic_DNA"/>
</dbReference>
<evidence type="ECO:0000259" key="2">
    <source>
        <dbReference type="Pfam" id="PF01370"/>
    </source>
</evidence>
<feature type="domain" description="NAD-dependent epimerase/dehydratase" evidence="2">
    <location>
        <begin position="3"/>
        <end position="130"/>
    </location>
</feature>
<name>A0A4Q1K3C1_9FLAO</name>
<feature type="domain" description="DUF1731" evidence="3">
    <location>
        <begin position="254"/>
        <end position="300"/>
    </location>
</feature>
<protein>
    <submittedName>
        <fullName evidence="4">TIGR01777 family protein</fullName>
    </submittedName>
</protein>
<evidence type="ECO:0000313" key="5">
    <source>
        <dbReference type="Proteomes" id="UP000289857"/>
    </source>
</evidence>
<dbReference type="AlphaFoldDB" id="A0A4Q1K3C1"/>
<dbReference type="RefSeq" id="WP_129462334.1">
    <property type="nucleotide sequence ID" value="NZ_SBKN01000009.1"/>
</dbReference>
<organism evidence="4 5">
    <name type="scientific">Flavobacterium stagni</name>
    <dbReference type="NCBI Taxonomy" id="2506421"/>
    <lineage>
        <taxon>Bacteria</taxon>
        <taxon>Pseudomonadati</taxon>
        <taxon>Bacteroidota</taxon>
        <taxon>Flavobacteriia</taxon>
        <taxon>Flavobacteriales</taxon>
        <taxon>Flavobacteriaceae</taxon>
        <taxon>Flavobacterium</taxon>
    </lineage>
</organism>
<accession>A0A4Q1K3C1</accession>
<gene>
    <name evidence="4" type="ORF">EQG61_12755</name>
</gene>
<dbReference type="NCBIfam" id="TIGR01777">
    <property type="entry name" value="yfcH"/>
    <property type="match status" value="1"/>
</dbReference>
<evidence type="ECO:0000313" key="4">
    <source>
        <dbReference type="EMBL" id="RXR20283.1"/>
    </source>
</evidence>
<comment type="caution">
    <text evidence="4">The sequence shown here is derived from an EMBL/GenBank/DDBJ whole genome shotgun (WGS) entry which is preliminary data.</text>
</comment>
<dbReference type="Gene3D" id="3.40.50.720">
    <property type="entry name" value="NAD(P)-binding Rossmann-like Domain"/>
    <property type="match status" value="1"/>
</dbReference>
<dbReference type="PANTHER" id="PTHR11092:SF0">
    <property type="entry name" value="EPIMERASE FAMILY PROTEIN SDR39U1"/>
    <property type="match status" value="1"/>
</dbReference>
<dbReference type="OrthoDB" id="9801773at2"/>
<keyword evidence="5" id="KW-1185">Reference proteome</keyword>
<dbReference type="InterPro" id="IPR001509">
    <property type="entry name" value="Epimerase_deHydtase"/>
</dbReference>
<reference evidence="5" key="1">
    <citation type="submission" date="2019-01" db="EMBL/GenBank/DDBJ databases">
        <title>Cytophagaceae bacterium strain CAR-16.</title>
        <authorList>
            <person name="Chen W.-M."/>
        </authorList>
    </citation>
    <scope>NUCLEOTIDE SEQUENCE [LARGE SCALE GENOMIC DNA]</scope>
    <source>
        <strain evidence="5">WWJ-16</strain>
    </source>
</reference>
<dbReference type="InterPro" id="IPR013549">
    <property type="entry name" value="DUF1731"/>
</dbReference>
<dbReference type="SUPFAM" id="SSF51735">
    <property type="entry name" value="NAD(P)-binding Rossmann-fold domains"/>
    <property type="match status" value="1"/>
</dbReference>
<dbReference type="InterPro" id="IPR036291">
    <property type="entry name" value="NAD(P)-bd_dom_sf"/>
</dbReference>
<evidence type="ECO:0000259" key="3">
    <source>
        <dbReference type="Pfam" id="PF08338"/>
    </source>
</evidence>
<dbReference type="Pfam" id="PF08338">
    <property type="entry name" value="DUF1731"/>
    <property type="match status" value="1"/>
</dbReference>
<evidence type="ECO:0000256" key="1">
    <source>
        <dbReference type="ARBA" id="ARBA00009353"/>
    </source>
</evidence>
<dbReference type="Pfam" id="PF01370">
    <property type="entry name" value="Epimerase"/>
    <property type="match status" value="1"/>
</dbReference>
<proteinExistence type="inferred from homology"/>
<dbReference type="PANTHER" id="PTHR11092">
    <property type="entry name" value="SUGAR NUCLEOTIDE EPIMERASE RELATED"/>
    <property type="match status" value="1"/>
</dbReference>